<keyword evidence="1" id="KW-0732">Signal</keyword>
<organism evidence="2">
    <name type="scientific">Passalora fulva</name>
    <name type="common">Tomato leaf mold</name>
    <name type="synonym">Cladosporium fulvum</name>
    <dbReference type="NCBI Taxonomy" id="5499"/>
    <lineage>
        <taxon>Eukaryota</taxon>
        <taxon>Fungi</taxon>
        <taxon>Dikarya</taxon>
        <taxon>Ascomycota</taxon>
        <taxon>Pezizomycotina</taxon>
        <taxon>Dothideomycetes</taxon>
        <taxon>Dothideomycetidae</taxon>
        <taxon>Mycosphaerellales</taxon>
        <taxon>Mycosphaerellaceae</taxon>
        <taxon>Fulvia</taxon>
    </lineage>
</organism>
<feature type="signal peptide" evidence="1">
    <location>
        <begin position="1"/>
        <end position="18"/>
    </location>
</feature>
<reference evidence="2" key="1">
    <citation type="submission" date="2016-10" db="EMBL/GenBank/DDBJ databases">
        <title>Novel effectors identified in the apoplast of Cladosporium fulvum-infected tomato.</title>
        <authorList>
            <person name="Mesarich C.H."/>
            <person name="de Wit P.J.G.M."/>
        </authorList>
    </citation>
    <scope>NUCLEOTIDE SEQUENCE</scope>
    <source>
        <strain evidence="2">0WU</strain>
    </source>
</reference>
<dbReference type="EMBL" id="KX943058">
    <property type="protein sequence ID" value="AQA29229.1"/>
    <property type="molecule type" value="Genomic_DNA"/>
</dbReference>
<dbReference type="EMBL" id="CP090166">
    <property type="protein sequence ID" value="UJO16791.1"/>
    <property type="molecule type" value="Genomic_DNA"/>
</dbReference>
<proteinExistence type="predicted"/>
<protein>
    <submittedName>
        <fullName evidence="3">Ecp12</fullName>
    </submittedName>
    <submittedName>
        <fullName evidence="2">Extracellular protein 12</fullName>
    </submittedName>
</protein>
<reference evidence="3" key="3">
    <citation type="journal article" date="2022" name="Microb. Genom.">
        <title>A chromosome-scale genome assembly of the tomato pathogen Cladosporium fulvum reveals a compartmentalized genome architecture and the presence of a dispensable chromosome.</title>
        <authorList>
            <person name="Zaccaron A.Z."/>
            <person name="Chen L.H."/>
            <person name="Samaras A."/>
            <person name="Stergiopoulos I."/>
        </authorList>
    </citation>
    <scope>NUCLEOTIDE SEQUENCE</scope>
    <source>
        <strain evidence="3">Race5_Kim</strain>
    </source>
</reference>
<accession>A0A1P8YXJ4</accession>
<evidence type="ECO:0000256" key="1">
    <source>
        <dbReference type="SAM" id="SignalP"/>
    </source>
</evidence>
<evidence type="ECO:0000313" key="4">
    <source>
        <dbReference type="Proteomes" id="UP000756132"/>
    </source>
</evidence>
<dbReference type="Proteomes" id="UP000756132">
    <property type="component" value="Chromosome 4"/>
</dbReference>
<sequence>MLYLALTIVACLLYPTLAKDSTSTGKGARWTPGKDDALCYCVNSPPDVSQPAVNDNQATTKVCLSYPHAHSFTSLRHKDVLCMGNEDFADSGPASKEFADKCIDVGSVGAVCCPQKTQGLPDDGTECFVAFPS</sequence>
<name>A0A1P8YXJ4_PASFU</name>
<gene>
    <name evidence="2" type="primary">Ecp12</name>
    <name evidence="3" type="ORF">CLAFUR5_14662</name>
</gene>
<feature type="chain" id="PRO_5040573429" evidence="1">
    <location>
        <begin position="19"/>
        <end position="133"/>
    </location>
</feature>
<reference evidence="3" key="2">
    <citation type="submission" date="2021-12" db="EMBL/GenBank/DDBJ databases">
        <authorList>
            <person name="Zaccaron A."/>
            <person name="Stergiopoulos I."/>
        </authorList>
    </citation>
    <scope>NUCLEOTIDE SEQUENCE</scope>
    <source>
        <strain evidence="3">Race5_Kim</strain>
    </source>
</reference>
<evidence type="ECO:0000313" key="3">
    <source>
        <dbReference type="EMBL" id="UJO16791.1"/>
    </source>
</evidence>
<evidence type="ECO:0000313" key="2">
    <source>
        <dbReference type="EMBL" id="AQA29229.1"/>
    </source>
</evidence>
<keyword evidence="4" id="KW-1185">Reference proteome</keyword>
<dbReference type="AlphaFoldDB" id="A0A1P8YXJ4"/>